<dbReference type="InterPro" id="IPR011006">
    <property type="entry name" value="CheY-like_superfamily"/>
</dbReference>
<dbReference type="RefSeq" id="WP_346751398.1">
    <property type="nucleotide sequence ID" value="NZ_JAUJEA010000002.1"/>
</dbReference>
<sequence>MEILILEDESAAARRLLKMIEKVVPEANIVGVLESVLDGINWFNTHNMPDLMLMDIQLADGLSFEILRKIDITCPVIFTTSYDSYKSECEKVNCIDYLLKPIKQRILVESMENFKNNYFKVSG</sequence>
<evidence type="ECO:0000313" key="4">
    <source>
        <dbReference type="Proteomes" id="UP001172082"/>
    </source>
</evidence>
<gene>
    <name evidence="3" type="ORF">QQ008_08375</name>
</gene>
<dbReference type="SMART" id="SM00448">
    <property type="entry name" value="REC"/>
    <property type="match status" value="1"/>
</dbReference>
<accession>A0ABT8KMC4</accession>
<comment type="caution">
    <text evidence="3">The sequence shown here is derived from an EMBL/GenBank/DDBJ whole genome shotgun (WGS) entry which is preliminary data.</text>
</comment>
<dbReference type="Gene3D" id="3.40.50.2300">
    <property type="match status" value="1"/>
</dbReference>
<dbReference type="PROSITE" id="PS50110">
    <property type="entry name" value="RESPONSE_REGULATORY"/>
    <property type="match status" value="1"/>
</dbReference>
<evidence type="ECO:0000256" key="1">
    <source>
        <dbReference type="PROSITE-ProRule" id="PRU00169"/>
    </source>
</evidence>
<keyword evidence="4" id="KW-1185">Reference proteome</keyword>
<feature type="domain" description="Response regulatory" evidence="2">
    <location>
        <begin position="2"/>
        <end position="115"/>
    </location>
</feature>
<name>A0ABT8KMC4_9BACT</name>
<feature type="modified residue" description="4-aspartylphosphate" evidence="1">
    <location>
        <position position="55"/>
    </location>
</feature>
<reference evidence="3" key="1">
    <citation type="submission" date="2023-06" db="EMBL/GenBank/DDBJ databases">
        <title>Genomic of Parafulvivirga corallium.</title>
        <authorList>
            <person name="Wang G."/>
        </authorList>
    </citation>
    <scope>NUCLEOTIDE SEQUENCE</scope>
    <source>
        <strain evidence="3">BMA10</strain>
    </source>
</reference>
<dbReference type="SUPFAM" id="SSF52172">
    <property type="entry name" value="CheY-like"/>
    <property type="match status" value="1"/>
</dbReference>
<keyword evidence="1" id="KW-0597">Phosphoprotein</keyword>
<protein>
    <submittedName>
        <fullName evidence="3">Response regulator</fullName>
    </submittedName>
</protein>
<dbReference type="EMBL" id="JAUJEA010000002">
    <property type="protein sequence ID" value="MDN5201374.1"/>
    <property type="molecule type" value="Genomic_DNA"/>
</dbReference>
<organism evidence="3 4">
    <name type="scientific">Splendidivirga corallicola</name>
    <dbReference type="NCBI Taxonomy" id="3051826"/>
    <lineage>
        <taxon>Bacteria</taxon>
        <taxon>Pseudomonadati</taxon>
        <taxon>Bacteroidota</taxon>
        <taxon>Cytophagia</taxon>
        <taxon>Cytophagales</taxon>
        <taxon>Splendidivirgaceae</taxon>
        <taxon>Splendidivirga</taxon>
    </lineage>
</organism>
<proteinExistence type="predicted"/>
<dbReference type="Proteomes" id="UP001172082">
    <property type="component" value="Unassembled WGS sequence"/>
</dbReference>
<dbReference type="Pfam" id="PF00072">
    <property type="entry name" value="Response_reg"/>
    <property type="match status" value="1"/>
</dbReference>
<evidence type="ECO:0000259" key="2">
    <source>
        <dbReference type="PROSITE" id="PS50110"/>
    </source>
</evidence>
<evidence type="ECO:0000313" key="3">
    <source>
        <dbReference type="EMBL" id="MDN5201374.1"/>
    </source>
</evidence>
<dbReference type="InterPro" id="IPR001789">
    <property type="entry name" value="Sig_transdc_resp-reg_receiver"/>
</dbReference>